<dbReference type="PANTHER" id="PTHR43039">
    <property type="entry name" value="ESTERASE-RELATED"/>
    <property type="match status" value="1"/>
</dbReference>
<keyword evidence="4" id="KW-1185">Reference proteome</keyword>
<protein>
    <submittedName>
        <fullName evidence="3">Alpha/beta hydrolase</fullName>
    </submittedName>
</protein>
<evidence type="ECO:0000259" key="2">
    <source>
        <dbReference type="Pfam" id="PF00561"/>
    </source>
</evidence>
<dbReference type="PRINTS" id="PR00111">
    <property type="entry name" value="ABHYDROLASE"/>
</dbReference>
<dbReference type="Proteomes" id="UP001017257">
    <property type="component" value="Chromosome"/>
</dbReference>
<gene>
    <name evidence="3" type="ORF">HPT29_010570</name>
</gene>
<keyword evidence="3" id="KW-0378">Hydrolase</keyword>
<dbReference type="InterPro" id="IPR000073">
    <property type="entry name" value="AB_hydrolase_1"/>
</dbReference>
<dbReference type="Gene3D" id="3.40.50.1820">
    <property type="entry name" value="alpha/beta hydrolase"/>
    <property type="match status" value="1"/>
</dbReference>
<dbReference type="InterPro" id="IPR029058">
    <property type="entry name" value="AB_hydrolase_fold"/>
</dbReference>
<comment type="similarity">
    <text evidence="1">Belongs to the AB hydrolase superfamily.</text>
</comment>
<evidence type="ECO:0000313" key="3">
    <source>
        <dbReference type="EMBL" id="UVF21524.1"/>
    </source>
</evidence>
<name>A0ABY5RX64_9HYPH</name>
<dbReference type="SUPFAM" id="SSF53474">
    <property type="entry name" value="alpha/beta-Hydrolases"/>
    <property type="match status" value="1"/>
</dbReference>
<dbReference type="EMBL" id="CP102845">
    <property type="protein sequence ID" value="UVF21524.1"/>
    <property type="molecule type" value="Genomic_DNA"/>
</dbReference>
<sequence length="274" mass="30135">MPSILVRHNVKILGQGEQPMIFAHGYGCDQNMWRFITPAFQDRYKIILFDYVGHGQSDAAAFDQARYDSLQGYADDVLAICRALNLKDVIFVGHSVSAMIGVLAAIREPERFDRLVLIGPSPRYIDDADFVGGFTQEDIEGLLDSLDSNHLGWSSAMAPVIMGNPERPELGEELTNSFCRTNPDIAKHFARVTFLSDNRADLPKVTTKALILQCSQDVIAPEAVGHYVHQNLPDSEFVLMQATGHCPNLSAPEETIAAMEAFLHGSASNKTAAE</sequence>
<dbReference type="GO" id="GO:0016787">
    <property type="term" value="F:hydrolase activity"/>
    <property type="evidence" value="ECO:0007669"/>
    <property type="project" value="UniProtKB-KW"/>
</dbReference>
<dbReference type="Pfam" id="PF00561">
    <property type="entry name" value="Abhydrolase_1"/>
    <property type="match status" value="1"/>
</dbReference>
<evidence type="ECO:0000313" key="4">
    <source>
        <dbReference type="Proteomes" id="UP001017257"/>
    </source>
</evidence>
<reference evidence="3" key="1">
    <citation type="submission" date="2022-08" db="EMBL/GenBank/DDBJ databases">
        <title>Microvirga terrae sp. nov., isolated from soil.</title>
        <authorList>
            <person name="Kim K.H."/>
            <person name="Seo Y.L."/>
            <person name="Kim J.M."/>
            <person name="Lee J.K."/>
            <person name="Han D.M."/>
            <person name="Jeon C.O."/>
        </authorList>
    </citation>
    <scope>NUCLEOTIDE SEQUENCE</scope>
    <source>
        <strain evidence="3">R24</strain>
    </source>
</reference>
<evidence type="ECO:0000256" key="1">
    <source>
        <dbReference type="ARBA" id="ARBA00008645"/>
    </source>
</evidence>
<organism evidence="3 4">
    <name type="scientific">Microvirga terrae</name>
    <dbReference type="NCBI Taxonomy" id="2740529"/>
    <lineage>
        <taxon>Bacteria</taxon>
        <taxon>Pseudomonadati</taxon>
        <taxon>Pseudomonadota</taxon>
        <taxon>Alphaproteobacteria</taxon>
        <taxon>Hyphomicrobiales</taxon>
        <taxon>Methylobacteriaceae</taxon>
        <taxon>Microvirga</taxon>
    </lineage>
</organism>
<proteinExistence type="inferred from homology"/>
<accession>A0ABY5RX64</accession>
<feature type="domain" description="AB hydrolase-1" evidence="2">
    <location>
        <begin position="19"/>
        <end position="251"/>
    </location>
</feature>